<feature type="transmembrane region" description="Helical" evidence="7">
    <location>
        <begin position="198"/>
        <end position="215"/>
    </location>
</feature>
<dbReference type="GO" id="GO:0005886">
    <property type="term" value="C:plasma membrane"/>
    <property type="evidence" value="ECO:0007669"/>
    <property type="project" value="UniProtKB-SubCell"/>
</dbReference>
<keyword evidence="2" id="KW-1003">Cell membrane</keyword>
<dbReference type="Gene3D" id="1.20.144.10">
    <property type="entry name" value="Phosphatidic acid phosphatase type 2/haloperoxidase"/>
    <property type="match status" value="1"/>
</dbReference>
<dbReference type="EMBL" id="JACRSR010000004">
    <property type="protein sequence ID" value="MBC8532072.1"/>
    <property type="molecule type" value="Genomic_DNA"/>
</dbReference>
<evidence type="ECO:0000256" key="2">
    <source>
        <dbReference type="ARBA" id="ARBA00022475"/>
    </source>
</evidence>
<evidence type="ECO:0000259" key="8">
    <source>
        <dbReference type="SMART" id="SM00014"/>
    </source>
</evidence>
<keyword evidence="10" id="KW-1185">Reference proteome</keyword>
<evidence type="ECO:0000256" key="5">
    <source>
        <dbReference type="ARBA" id="ARBA00022989"/>
    </source>
</evidence>
<feature type="transmembrane region" description="Helical" evidence="7">
    <location>
        <begin position="257"/>
        <end position="276"/>
    </location>
</feature>
<dbReference type="InterPro" id="IPR036938">
    <property type="entry name" value="PAP2/HPO_sf"/>
</dbReference>
<dbReference type="RefSeq" id="WP_249317118.1">
    <property type="nucleotide sequence ID" value="NZ_JACRSR010000004.1"/>
</dbReference>
<feature type="transmembrane region" description="Helical" evidence="7">
    <location>
        <begin position="141"/>
        <end position="162"/>
    </location>
</feature>
<dbReference type="Pfam" id="PF01569">
    <property type="entry name" value="PAP2"/>
    <property type="match status" value="1"/>
</dbReference>
<evidence type="ECO:0000256" key="4">
    <source>
        <dbReference type="ARBA" id="ARBA00022801"/>
    </source>
</evidence>
<dbReference type="InterPro" id="IPR000326">
    <property type="entry name" value="PAP2/HPO"/>
</dbReference>
<proteinExistence type="predicted"/>
<dbReference type="Proteomes" id="UP000623172">
    <property type="component" value="Unassembled WGS sequence"/>
</dbReference>
<dbReference type="SMART" id="SM00014">
    <property type="entry name" value="acidPPc"/>
    <property type="match status" value="1"/>
</dbReference>
<dbReference type="AlphaFoldDB" id="A0A926D604"/>
<dbReference type="PANTHER" id="PTHR14969:SF62">
    <property type="entry name" value="DECAPRENYLPHOSPHORYL-5-PHOSPHORIBOSE PHOSPHATASE RV3807C-RELATED"/>
    <property type="match status" value="1"/>
</dbReference>
<evidence type="ECO:0000256" key="3">
    <source>
        <dbReference type="ARBA" id="ARBA00022692"/>
    </source>
</evidence>
<comment type="caution">
    <text evidence="9">The sequence shown here is derived from an EMBL/GenBank/DDBJ whole genome shotgun (WGS) entry which is preliminary data.</text>
</comment>
<accession>A0A926D604</accession>
<feature type="domain" description="Phosphatidic acid phosphatase type 2/haloperoxidase" evidence="8">
    <location>
        <begin position="47"/>
        <end position="159"/>
    </location>
</feature>
<keyword evidence="4" id="KW-0378">Hydrolase</keyword>
<keyword evidence="3 7" id="KW-0812">Transmembrane</keyword>
<feature type="transmembrane region" description="Helical" evidence="7">
    <location>
        <begin position="47"/>
        <end position="68"/>
    </location>
</feature>
<feature type="transmembrane region" description="Helical" evidence="7">
    <location>
        <begin position="174"/>
        <end position="192"/>
    </location>
</feature>
<dbReference type="SUPFAM" id="SSF48317">
    <property type="entry name" value="Acid phosphatase/Vanadium-dependent haloperoxidase"/>
    <property type="match status" value="1"/>
</dbReference>
<feature type="transmembrane region" description="Helical" evidence="7">
    <location>
        <begin position="227"/>
        <end position="245"/>
    </location>
</feature>
<dbReference type="GO" id="GO:0016787">
    <property type="term" value="F:hydrolase activity"/>
    <property type="evidence" value="ECO:0007669"/>
    <property type="project" value="UniProtKB-KW"/>
</dbReference>
<evidence type="ECO:0000313" key="10">
    <source>
        <dbReference type="Proteomes" id="UP000623172"/>
    </source>
</evidence>
<keyword evidence="5 7" id="KW-1133">Transmembrane helix</keyword>
<reference evidence="9" key="1">
    <citation type="submission" date="2020-08" db="EMBL/GenBank/DDBJ databases">
        <title>Genome public.</title>
        <authorList>
            <person name="Liu C."/>
            <person name="Sun Q."/>
        </authorList>
    </citation>
    <scope>NUCLEOTIDE SEQUENCE</scope>
    <source>
        <strain evidence="9">NSJ-53</strain>
    </source>
</reference>
<name>A0A926D604_9FIRM</name>
<evidence type="ECO:0000313" key="9">
    <source>
        <dbReference type="EMBL" id="MBC8532072.1"/>
    </source>
</evidence>
<evidence type="ECO:0000256" key="6">
    <source>
        <dbReference type="ARBA" id="ARBA00023136"/>
    </source>
</evidence>
<gene>
    <name evidence="9" type="ORF">H8696_09455</name>
</gene>
<dbReference type="PANTHER" id="PTHR14969">
    <property type="entry name" value="SPHINGOSINE-1-PHOSPHATE PHOSPHOHYDROLASE"/>
    <property type="match status" value="1"/>
</dbReference>
<keyword evidence="6 7" id="KW-0472">Membrane</keyword>
<protein>
    <submittedName>
        <fullName evidence="9">Phosphatase PAP2 family protein</fullName>
    </submittedName>
</protein>
<sequence length="284" mass="30680">MEVIAAVQSIASPFWDAFFEAVTRLAEDGPALFILALLLWCIDHRGGMRIALTFAAGAFVTSGLKLIFRIPRPWERYGDALRTLHTSTATGYSFPSGHSTQAASFAGGLAGWAKRGWFTLLMVMLALLVGLSRIYLGAHTLWDVIAGLAIGFGVVPLCGALLDWLEKNHREKLLFIAVIPLFVLGCLGDGNLAKSSGLLSGLLMGYVLMPAIGFQSQAPIWQQVLKMVLGIAVLLALQLGLRALFPGGAFFSTLHYFLLGLWGCAGAPWLFMKLGLTRASRAKR</sequence>
<organism evidence="9 10">
    <name type="scientific">Gehongia tenuis</name>
    <dbReference type="NCBI Taxonomy" id="2763655"/>
    <lineage>
        <taxon>Bacteria</taxon>
        <taxon>Bacillati</taxon>
        <taxon>Bacillota</taxon>
        <taxon>Clostridia</taxon>
        <taxon>Christensenellales</taxon>
        <taxon>Christensenellaceae</taxon>
        <taxon>Gehongia</taxon>
    </lineage>
</organism>
<evidence type="ECO:0000256" key="1">
    <source>
        <dbReference type="ARBA" id="ARBA00004651"/>
    </source>
</evidence>
<evidence type="ECO:0000256" key="7">
    <source>
        <dbReference type="SAM" id="Phobius"/>
    </source>
</evidence>
<comment type="subcellular location">
    <subcellularLocation>
        <location evidence="1">Cell membrane</location>
        <topology evidence="1">Multi-pass membrane protein</topology>
    </subcellularLocation>
</comment>
<feature type="transmembrane region" description="Helical" evidence="7">
    <location>
        <begin position="117"/>
        <end position="135"/>
    </location>
</feature>